<evidence type="ECO:0000313" key="1">
    <source>
        <dbReference type="EMBL" id="RKF23895.1"/>
    </source>
</evidence>
<comment type="caution">
    <text evidence="1">The sequence shown here is derived from an EMBL/GenBank/DDBJ whole genome shotgun (WGS) entry which is preliminary data.</text>
</comment>
<accession>A0A420ET91</accession>
<name>A0A420ET91_9ACTN</name>
<protein>
    <submittedName>
        <fullName evidence="1">Uncharacterized protein</fullName>
    </submittedName>
</protein>
<proteinExistence type="predicted"/>
<dbReference type="OrthoDB" id="3397691at2"/>
<gene>
    <name evidence="1" type="ORF">D7I43_29195</name>
</gene>
<dbReference type="RefSeq" id="WP_120331820.1">
    <property type="nucleotide sequence ID" value="NZ_RAQQ01000031.1"/>
</dbReference>
<organism evidence="1 2">
    <name type="scientific">Micromonospora globbae</name>
    <dbReference type="NCBI Taxonomy" id="1894969"/>
    <lineage>
        <taxon>Bacteria</taxon>
        <taxon>Bacillati</taxon>
        <taxon>Actinomycetota</taxon>
        <taxon>Actinomycetes</taxon>
        <taxon>Micromonosporales</taxon>
        <taxon>Micromonosporaceae</taxon>
        <taxon>Micromonospora</taxon>
    </lineage>
</organism>
<reference evidence="1 2" key="1">
    <citation type="journal article" date="2018" name="Int. J. Syst. Evol. Microbiol.">
        <title>Micromonospora globbae sp. nov., an endophytic actinomycete isolated from roots of Globba winitii C. H. Wright.</title>
        <authorList>
            <person name="Kuncharoen N."/>
            <person name="Pittayakhajonwut P."/>
            <person name="Tanasupawat S."/>
        </authorList>
    </citation>
    <scope>NUCLEOTIDE SEQUENCE [LARGE SCALE GENOMIC DNA]</scope>
    <source>
        <strain evidence="1 2">WPS1-2</strain>
    </source>
</reference>
<evidence type="ECO:0000313" key="2">
    <source>
        <dbReference type="Proteomes" id="UP000285744"/>
    </source>
</evidence>
<dbReference type="EMBL" id="RAQQ01000031">
    <property type="protein sequence ID" value="RKF23895.1"/>
    <property type="molecule type" value="Genomic_DNA"/>
</dbReference>
<dbReference type="AlphaFoldDB" id="A0A420ET91"/>
<dbReference type="Proteomes" id="UP000285744">
    <property type="component" value="Unassembled WGS sequence"/>
</dbReference>
<sequence length="142" mass="14264">MAVAATAAVDAAGYQPSPLVAVGAAYAGMKVGGLVGRAMNAGLDRIAAGRGGGPIGSVMAELSMVLQTLDQVGRGIVEVVDSVNKAQAHFQKVSRGGGNNLLNSAVRACRQAPVRLEEGVDEVKQAQDFVGRHLVAVATAGG</sequence>